<proteinExistence type="inferred from homology"/>
<dbReference type="Pfam" id="PF03398">
    <property type="entry name" value="Ist1"/>
    <property type="match status" value="1"/>
</dbReference>
<dbReference type="Proteomes" id="UP000694853">
    <property type="component" value="Unplaced"/>
</dbReference>
<dbReference type="InterPro" id="IPR042277">
    <property type="entry name" value="IST1-like"/>
</dbReference>
<protein>
    <submittedName>
        <fullName evidence="4">Uncharacterized protein LOC113872316 isoform X1</fullName>
    </submittedName>
</protein>
<dbReference type="GeneID" id="113872316"/>
<comment type="similarity">
    <text evidence="1">Belongs to the IST1 family.</text>
</comment>
<gene>
    <name evidence="4" type="primary">LOC113872316</name>
</gene>
<evidence type="ECO:0000256" key="1">
    <source>
        <dbReference type="ARBA" id="ARBA00005536"/>
    </source>
</evidence>
<evidence type="ECO:0000313" key="3">
    <source>
        <dbReference type="Proteomes" id="UP000694853"/>
    </source>
</evidence>
<dbReference type="PANTHER" id="PTHR12161">
    <property type="entry name" value="IST1 FAMILY MEMBER"/>
    <property type="match status" value="1"/>
</dbReference>
<dbReference type="RefSeq" id="XP_027365579.1">
    <property type="nucleotide sequence ID" value="XM_027509778.1"/>
</dbReference>
<dbReference type="KEGG" id="aprc:113872316"/>
<dbReference type="InterPro" id="IPR005061">
    <property type="entry name" value="Ist1"/>
</dbReference>
<accession>A0A8B8MEJ6</accession>
<evidence type="ECO:0000313" key="4">
    <source>
        <dbReference type="RefSeq" id="XP_027365579.1"/>
    </source>
</evidence>
<evidence type="ECO:0000256" key="2">
    <source>
        <dbReference type="SAM" id="MobiDB-lite"/>
    </source>
</evidence>
<dbReference type="FunFam" id="1.20.1260.60:FF:000003">
    <property type="entry name" value="IST1-like protein isoform A"/>
    <property type="match status" value="1"/>
</dbReference>
<keyword evidence="3" id="KW-1185">Reference proteome</keyword>
<dbReference type="OrthoDB" id="29853at2759"/>
<dbReference type="PANTHER" id="PTHR12161:SF81">
    <property type="entry name" value="OS01G0687700 PROTEIN"/>
    <property type="match status" value="1"/>
</dbReference>
<feature type="region of interest" description="Disordered" evidence="2">
    <location>
        <begin position="234"/>
        <end position="263"/>
    </location>
</feature>
<dbReference type="AlphaFoldDB" id="A0A8B8MEJ6"/>
<name>A0A8B8MEJ6_ABRPR</name>
<organism evidence="3 4">
    <name type="scientific">Abrus precatorius</name>
    <name type="common">Indian licorice</name>
    <name type="synonym">Glycine abrus</name>
    <dbReference type="NCBI Taxonomy" id="3816"/>
    <lineage>
        <taxon>Eukaryota</taxon>
        <taxon>Viridiplantae</taxon>
        <taxon>Streptophyta</taxon>
        <taxon>Embryophyta</taxon>
        <taxon>Tracheophyta</taxon>
        <taxon>Spermatophyta</taxon>
        <taxon>Magnoliopsida</taxon>
        <taxon>eudicotyledons</taxon>
        <taxon>Gunneridae</taxon>
        <taxon>Pentapetalae</taxon>
        <taxon>rosids</taxon>
        <taxon>fabids</taxon>
        <taxon>Fabales</taxon>
        <taxon>Fabaceae</taxon>
        <taxon>Papilionoideae</taxon>
        <taxon>50 kb inversion clade</taxon>
        <taxon>NPAAA clade</taxon>
        <taxon>indigoferoid/millettioid clade</taxon>
        <taxon>Abreae</taxon>
        <taxon>Abrus</taxon>
    </lineage>
</organism>
<sequence length="353" mass="39125">MSLLNQLFSRGVFGTRWFWDCAGHCVCRLPDFSKTCLNLAISRIKLLQNKRDGQLKQMRKEIAQFLQAGQEPIARIRVEHIIREQNIWAAYEILELFCEFVLARVPIIENQSQTLSLPSPHNRECPSELQEAIASIIFAAPRCSDIPDLLHIKNLFTTKYGKDFVSAVSELRPDSGVNRMIIEKLSVSAPSGEVKLKVLREIAEEYSLAWDSSKTEAEFKKNHEDLLGGAKQVGAGAALSHTPSEKGFNNSSPCITEPSVKSVDDKQEYKHLEAPSPSNNNSWLNTDEIEQSHKSNDIPIRDATSKTTFQSSDVLEKARAAIASANRASAAARDAAALVQSNFGSLKLEGKSS</sequence>
<dbReference type="Gene3D" id="1.20.1260.60">
    <property type="entry name" value="Vacuolar protein sorting-associated protein Ist1"/>
    <property type="match status" value="1"/>
</dbReference>
<dbReference type="GO" id="GO:0015031">
    <property type="term" value="P:protein transport"/>
    <property type="evidence" value="ECO:0007669"/>
    <property type="project" value="InterPro"/>
</dbReference>
<reference evidence="4" key="2">
    <citation type="submission" date="2025-08" db="UniProtKB">
        <authorList>
            <consortium name="RefSeq"/>
        </authorList>
    </citation>
    <scope>IDENTIFICATION</scope>
    <source>
        <tissue evidence="4">Young leaves</tissue>
    </source>
</reference>
<reference evidence="3" key="1">
    <citation type="journal article" date="2019" name="Toxins">
        <title>Detection of Abrin-Like and Prepropulchellin-Like Toxin Genes and Transcripts Using Whole Genome Sequencing and Full-Length Transcript Sequencing of Abrus precatorius.</title>
        <authorList>
            <person name="Hovde B.T."/>
            <person name="Daligault H.E."/>
            <person name="Hanschen E.R."/>
            <person name="Kunde Y.A."/>
            <person name="Johnson M.B."/>
            <person name="Starkenburg S.R."/>
            <person name="Johnson S.L."/>
        </authorList>
    </citation>
    <scope>NUCLEOTIDE SEQUENCE [LARGE SCALE GENOMIC DNA]</scope>
</reference>